<comment type="caution">
    <text evidence="1">The sequence shown here is derived from an EMBL/GenBank/DDBJ whole genome shotgun (WGS) entry which is preliminary data.</text>
</comment>
<gene>
    <name evidence="1" type="ORF">S01H4_67389</name>
</gene>
<sequence length="34" mass="3661">PVNVHLGGPDTITGYFGGVGQPNDFALKWVDEFL</sequence>
<name>X1EZM5_9ZZZZ</name>
<dbReference type="EMBL" id="BART01042369">
    <property type="protein sequence ID" value="GAH22594.1"/>
    <property type="molecule type" value="Genomic_DNA"/>
</dbReference>
<organism evidence="1">
    <name type="scientific">marine sediment metagenome</name>
    <dbReference type="NCBI Taxonomy" id="412755"/>
    <lineage>
        <taxon>unclassified sequences</taxon>
        <taxon>metagenomes</taxon>
        <taxon>ecological metagenomes</taxon>
    </lineage>
</organism>
<protein>
    <submittedName>
        <fullName evidence="1">Uncharacterized protein</fullName>
    </submittedName>
</protein>
<dbReference type="AlphaFoldDB" id="X1EZM5"/>
<feature type="non-terminal residue" evidence="1">
    <location>
        <position position="34"/>
    </location>
</feature>
<reference evidence="1" key="1">
    <citation type="journal article" date="2014" name="Front. Microbiol.">
        <title>High frequency of phylogenetically diverse reductive dehalogenase-homologous genes in deep subseafloor sedimentary metagenomes.</title>
        <authorList>
            <person name="Kawai M."/>
            <person name="Futagami T."/>
            <person name="Toyoda A."/>
            <person name="Takaki Y."/>
            <person name="Nishi S."/>
            <person name="Hori S."/>
            <person name="Arai W."/>
            <person name="Tsubouchi T."/>
            <person name="Morono Y."/>
            <person name="Uchiyama I."/>
            <person name="Ito T."/>
            <person name="Fujiyama A."/>
            <person name="Inagaki F."/>
            <person name="Takami H."/>
        </authorList>
    </citation>
    <scope>NUCLEOTIDE SEQUENCE</scope>
    <source>
        <strain evidence="1">Expedition CK06-06</strain>
    </source>
</reference>
<evidence type="ECO:0000313" key="1">
    <source>
        <dbReference type="EMBL" id="GAH22594.1"/>
    </source>
</evidence>
<accession>X1EZM5</accession>
<feature type="non-terminal residue" evidence="1">
    <location>
        <position position="1"/>
    </location>
</feature>
<proteinExistence type="predicted"/>